<feature type="compositionally biased region" description="Polar residues" evidence="1">
    <location>
        <begin position="399"/>
        <end position="415"/>
    </location>
</feature>
<organism evidence="2 3">
    <name type="scientific">Kitasatospora albolonga</name>
    <dbReference type="NCBI Taxonomy" id="68173"/>
    <lineage>
        <taxon>Bacteria</taxon>
        <taxon>Bacillati</taxon>
        <taxon>Actinomycetota</taxon>
        <taxon>Actinomycetes</taxon>
        <taxon>Kitasatosporales</taxon>
        <taxon>Streptomycetaceae</taxon>
        <taxon>Kitasatospora</taxon>
    </lineage>
</organism>
<dbReference type="EMBL" id="CP020563">
    <property type="protein sequence ID" value="ARF77294.1"/>
    <property type="molecule type" value="Genomic_DNA"/>
</dbReference>
<accession>A0ABC8C3S8</accession>
<feature type="region of interest" description="Disordered" evidence="1">
    <location>
        <begin position="396"/>
        <end position="425"/>
    </location>
</feature>
<feature type="compositionally biased region" description="Pro residues" evidence="1">
    <location>
        <begin position="549"/>
        <end position="561"/>
    </location>
</feature>
<feature type="compositionally biased region" description="Polar residues" evidence="1">
    <location>
        <begin position="1566"/>
        <end position="1577"/>
    </location>
</feature>
<gene>
    <name evidence="2" type="ORF">B7C62_20655</name>
</gene>
<feature type="region of interest" description="Disordered" evidence="1">
    <location>
        <begin position="1128"/>
        <end position="1181"/>
    </location>
</feature>
<dbReference type="KEGG" id="kab:B7C62_20655"/>
<evidence type="ECO:0000256" key="1">
    <source>
        <dbReference type="SAM" id="MobiDB-lite"/>
    </source>
</evidence>
<reference evidence="2 3" key="1">
    <citation type="submission" date="2017-04" db="EMBL/GenBank/DDBJ databases">
        <title>The complete genome sequence of Streptomyces albolongus YIM 101047, the producer of novel bafilomycins and novel odoriferous sesquiterpenoids.</title>
        <authorList>
            <person name="Yin M."/>
            <person name="Jiang Y."/>
        </authorList>
    </citation>
    <scope>NUCLEOTIDE SEQUENCE [LARGE SCALE GENOMIC DNA]</scope>
    <source>
        <strain evidence="2 3">YIM 101047</strain>
    </source>
</reference>
<feature type="region of interest" description="Disordered" evidence="1">
    <location>
        <begin position="125"/>
        <end position="184"/>
    </location>
</feature>
<dbReference type="RefSeq" id="WP_084753726.1">
    <property type="nucleotide sequence ID" value="NZ_CP020563.1"/>
</dbReference>
<dbReference type="Proteomes" id="UP000192251">
    <property type="component" value="Chromosome"/>
</dbReference>
<feature type="region of interest" description="Disordered" evidence="1">
    <location>
        <begin position="1557"/>
        <end position="1578"/>
    </location>
</feature>
<name>A0ABC8C3S8_9ACTN</name>
<evidence type="ECO:0000313" key="3">
    <source>
        <dbReference type="Proteomes" id="UP000192251"/>
    </source>
</evidence>
<feature type="compositionally biased region" description="Low complexity" evidence="1">
    <location>
        <begin position="137"/>
        <end position="154"/>
    </location>
</feature>
<feature type="compositionally biased region" description="Low complexity" evidence="1">
    <location>
        <begin position="562"/>
        <end position="585"/>
    </location>
</feature>
<feature type="region of interest" description="Disordered" evidence="1">
    <location>
        <begin position="1304"/>
        <end position="1338"/>
    </location>
</feature>
<feature type="region of interest" description="Disordered" evidence="1">
    <location>
        <begin position="1"/>
        <end position="20"/>
    </location>
</feature>
<feature type="region of interest" description="Disordered" evidence="1">
    <location>
        <begin position="542"/>
        <end position="585"/>
    </location>
</feature>
<feature type="compositionally biased region" description="Low complexity" evidence="1">
    <location>
        <begin position="169"/>
        <end position="184"/>
    </location>
</feature>
<sequence>MQQTVGNAATARAVRRGKRPVALPPRIEESAEQGLVLPPYLMDLEAGGLSTAYGLTGQEFVRTAIATVVGHGDGTVAGIASELAGRPESFFGQGRAFAVEGTGSTEGAGGAGSAGFDVTVSIAPAPDDRPPVFHPSAALATAAPDPGGAPLAALDDAEGKDTKVDVQHNSGASSSSSVGNSSSTGAGGTVFGLAPVAPGVWLGAAATGSVQPWQSSRDSRTQRGVAEPRVLRSDKGSVEVERRVVYRVRIRPQAGRGEHVFRGSGTLTQRVPTEHLIPATTGAPGRPQPVGADLARQVSLADSLAPVAVSDTAAPHRGGGGLFDAVASVLHPSLTAPGAPGRSRLYEATATPTVLEDLPRLLGGDGVTGDDLYSKDGSSAGSYRMRAAVTGLSPAWGTGKTQLRTHQQAQQTRTESAGKGRSLAGGAGPAVGFGGAPNAAVIRGTAMPVAAARKARFSVNEQTVSSRQGAEVRGEKVLYLGTVRFTVEGTGPRSARMVLRPEARVATHTMRVWVSLRADEAQELGLPLPPGVTADAFIKRPARQAGAPASPPGTAPVPAPASAPGAVQTPAPASGAAQTPAAAPAADARHLPFGAMGSSVTIGRLDTGPMVRAVQKLFATDPRLAGYLPAFGTTAPAADTSREEDEAQRTNYRELMAALSEANLRVNKDQLLSTGIRVRLRRKTTLHAHDVQLRVHGTLGEASHLGEIDDWLARSHSGVAANVQSGRSSSRSIGGMVLAQARLVPGILTASARYERNATGSRRNQAGPTTRTDVVANGSEKASAFGAALRLNVDVTMTSRQRKLARAVTPGSPGRDAPEPRLLSGLHLEEQDVRLLTPSEFTVGTAEKARLDAGGGQAPGPERPVAATGIGDLAGLAPVPTAGQLVRDWQLVETVGDGQPVRDLALGLLARAAARGEAGRRDAALSTEGLAPRLAVEERFSPRAITAALRQAASSGWVVKNLRYPRRLAALNGAVGTRLALAAPQLVHEAAGPGTETFVLGGHQAGGQQGQGTSETVQFGVTGAQNGADWRLAEGLSAYGSSSAGDTGAATVSGAVERNAHTPKKAPLYLVRCDLLVTMVAEVKVTGGGPYVANAAQTLPGAAAVWLTAEQLRAAGVPLPASARRALKLDGDGGGGGSNRTAATAGGSGRTATAAEGSGRTATGATAATGATGGPARRPRPTFARALPLGFGMIEDLPDFVPLLDRLRTTLATGGHQDLADDLLPRQQLRDRNDNVQRLLRVLDRDGSTGLLASAMDGGVTVELLDGRKTPYWAVFKVDRIGEGVQEGQADDGRDMEYITSAVAQQATSHDEGSAKGAEGVLGASGKPEGGAGQVKSAGGAAGLGAGSGSGRRRGGAVRGQLGMKTVAEAKTAKAVKVRVPILASLELHRGAGRLAMAGLGRMTLVHRVLESDFEALGRVRTPRRTPLPAAPDATAGTPAGLGAWRAGGVPLPMEAQVNGFQGAPYVRELVSTAVRRAGGNDRFRGKGQAAAYTLGEAVSTEWLIAALPLLTSAGAELPPVHVSGAEGQDLQASVHARLRNGRVLGAGDTMTFETVAQSDLGAPRPTQTDGQSSAEQGRQARGLLGAGVLNADEFRLNQLMGNTGGSASGSGAAAHGAGSMPLHKPKFGSVLVQFALDIRVVARVTNRVRTSRTEVAVREMTLPRPVVIRMPLPAVGRLLAAHPTAVTDPGDHLGLRATAAPPPTGP</sequence>
<feature type="compositionally biased region" description="Basic and acidic residues" evidence="1">
    <location>
        <begin position="157"/>
        <end position="166"/>
    </location>
</feature>
<proteinExistence type="predicted"/>
<keyword evidence="3" id="KW-1185">Reference proteome</keyword>
<evidence type="ECO:0000313" key="2">
    <source>
        <dbReference type="EMBL" id="ARF77294.1"/>
    </source>
</evidence>
<protein>
    <submittedName>
        <fullName evidence="2">Uncharacterized protein</fullName>
    </submittedName>
</protein>
<feature type="region of interest" description="Disordered" evidence="1">
    <location>
        <begin position="208"/>
        <end position="230"/>
    </location>
</feature>
<feature type="compositionally biased region" description="Low complexity" evidence="1">
    <location>
        <begin position="1139"/>
        <end position="1181"/>
    </location>
</feature>